<organism evidence="2 3">
    <name type="scientific">Flavobacterium branchiophilum (strain FL-15)</name>
    <dbReference type="NCBI Taxonomy" id="1034807"/>
    <lineage>
        <taxon>Bacteria</taxon>
        <taxon>Pseudomonadati</taxon>
        <taxon>Bacteroidota</taxon>
        <taxon>Flavobacteriia</taxon>
        <taxon>Flavobacteriales</taxon>
        <taxon>Flavobacteriaceae</taxon>
        <taxon>Flavobacterium</taxon>
    </lineage>
</organism>
<feature type="transmembrane region" description="Helical" evidence="1">
    <location>
        <begin position="98"/>
        <end position="123"/>
    </location>
</feature>
<feature type="transmembrane region" description="Helical" evidence="1">
    <location>
        <begin position="159"/>
        <end position="184"/>
    </location>
</feature>
<sequence length="222" mass="24952">MEQTIKTLIYIHAFFGGLGLITGMISIFVKKGGFNHKRTGKIFSYSMIISSLISLFVARMPNHENLFLFLIGIFTIYLILAGNRALTLKSKIKTKADLIDKLISGIMLLVSIGMLILGIIGMVQKVENSILYFFFGGLGTFMTIRDFQTFKVFTEKKNAWLISHLGRMIGALIASVTAFLVAGLHIGTTLVWIMPTILGTVYIIYWNRQFKSKNKDKIVLEK</sequence>
<evidence type="ECO:0008006" key="4">
    <source>
        <dbReference type="Google" id="ProtNLM"/>
    </source>
</evidence>
<reference evidence="2 3" key="1">
    <citation type="journal article" date="2011" name="Appl. Environ. Microbiol.">
        <title>Complete genome sequence of the fish pathogen Flavobacterium branchiophilum.</title>
        <authorList>
            <consortium name="1:IP"/>
            <consortium name="Microbial Evolutionary Genomics,F-75015 Paris"/>
            <consortium name="France 2:CNRS"/>
            <consortium name="URA2171"/>
            <consortium name="F-75015 Paris,France 3:Unite de Virologie et Immunologie Mol."/>
            <consortium name="INRA,78352 Jouy en Josas Cedex"/>
            <consortium name="France. 4:Unite de Mathemathique"/>
            <consortium name="Informatique et Genome,INRA"/>
            <consortium name="78352 Jouy en Josas Cedex"/>
            <consortium name="France. 5:CEA/Genoscope"/>
            <consortium name="Evry"/>
            <consortium name="France"/>
            <person name="Touchon M."/>
            <person name="Barbier P."/>
            <person name="Bernardet J.F."/>
            <person name="Loux V."/>
            <person name="Vacherie B."/>
            <person name="Barbe V."/>
            <person name="Rocha E.P."/>
            <person name="Duchaud E."/>
        </authorList>
    </citation>
    <scope>NUCLEOTIDE SEQUENCE [LARGE SCALE GENOMIC DNA]</scope>
    <source>
        <strain evidence="2 3">FL-15</strain>
    </source>
</reference>
<gene>
    <name evidence="2" type="ordered locus">FBFL15_0570</name>
</gene>
<dbReference type="HOGENOM" id="CLU_102900_0_0_10"/>
<dbReference type="KEGG" id="fbr:FBFL15_0570"/>
<dbReference type="EMBL" id="FQ859183">
    <property type="protein sequence ID" value="CCB68683.1"/>
    <property type="molecule type" value="Genomic_DNA"/>
</dbReference>
<feature type="transmembrane region" description="Helical" evidence="1">
    <location>
        <begin position="12"/>
        <end position="30"/>
    </location>
</feature>
<keyword evidence="3" id="KW-1185">Reference proteome</keyword>
<feature type="transmembrane region" description="Helical" evidence="1">
    <location>
        <begin position="129"/>
        <end position="147"/>
    </location>
</feature>
<keyword evidence="1" id="KW-1133">Transmembrane helix</keyword>
<evidence type="ECO:0000313" key="3">
    <source>
        <dbReference type="Proteomes" id="UP000009186"/>
    </source>
</evidence>
<feature type="transmembrane region" description="Helical" evidence="1">
    <location>
        <begin position="190"/>
        <end position="207"/>
    </location>
</feature>
<proteinExistence type="predicted"/>
<evidence type="ECO:0000313" key="2">
    <source>
        <dbReference type="EMBL" id="CCB68683.1"/>
    </source>
</evidence>
<feature type="transmembrane region" description="Helical" evidence="1">
    <location>
        <begin position="66"/>
        <end position="86"/>
    </location>
</feature>
<dbReference type="AlphaFoldDB" id="G2Z725"/>
<dbReference type="Proteomes" id="UP000009186">
    <property type="component" value="Chromosome"/>
</dbReference>
<name>G2Z725_FLABF</name>
<evidence type="ECO:0000256" key="1">
    <source>
        <dbReference type="SAM" id="Phobius"/>
    </source>
</evidence>
<feature type="transmembrane region" description="Helical" evidence="1">
    <location>
        <begin position="42"/>
        <end position="60"/>
    </location>
</feature>
<protein>
    <recommendedName>
        <fullName evidence="4">DUF2306 domain-containing protein</fullName>
    </recommendedName>
</protein>
<dbReference type="eggNOG" id="ENOG502ZB5Q">
    <property type="taxonomic scope" value="Bacteria"/>
</dbReference>
<keyword evidence="1" id="KW-0472">Membrane</keyword>
<dbReference type="RefSeq" id="WP_014083163.1">
    <property type="nucleotide sequence ID" value="NC_016001.1"/>
</dbReference>
<accession>G2Z725</accession>
<keyword evidence="1" id="KW-0812">Transmembrane</keyword>
<dbReference type="STRING" id="1034807.FBFL15_0570"/>